<proteinExistence type="predicted"/>
<dbReference type="AlphaFoldDB" id="A0AAD5TDX1"/>
<comment type="caution">
    <text evidence="4">The sequence shown here is derived from an EMBL/GenBank/DDBJ whole genome shotgun (WGS) entry which is preliminary data.</text>
</comment>
<dbReference type="GO" id="GO:0016491">
    <property type="term" value="F:oxidoreductase activity"/>
    <property type="evidence" value="ECO:0007669"/>
    <property type="project" value="UniProtKB-KW"/>
</dbReference>
<dbReference type="PANTHER" id="PTHR10209">
    <property type="entry name" value="OXIDOREDUCTASE, 2OG-FE II OXYGENASE FAMILY PROTEIN"/>
    <property type="match status" value="1"/>
</dbReference>
<evidence type="ECO:0000313" key="5">
    <source>
        <dbReference type="Proteomes" id="UP001212152"/>
    </source>
</evidence>
<dbReference type="EMBL" id="JADGJQ010000075">
    <property type="protein sequence ID" value="KAJ3172796.1"/>
    <property type="molecule type" value="Genomic_DNA"/>
</dbReference>
<reference evidence="4" key="1">
    <citation type="submission" date="2020-05" db="EMBL/GenBank/DDBJ databases">
        <title>Phylogenomic resolution of chytrid fungi.</title>
        <authorList>
            <person name="Stajich J.E."/>
            <person name="Amses K."/>
            <person name="Simmons R."/>
            <person name="Seto K."/>
            <person name="Myers J."/>
            <person name="Bonds A."/>
            <person name="Quandt C.A."/>
            <person name="Barry K."/>
            <person name="Liu P."/>
            <person name="Grigoriev I."/>
            <person name="Longcore J.E."/>
            <person name="James T.Y."/>
        </authorList>
    </citation>
    <scope>NUCLEOTIDE SEQUENCE</scope>
    <source>
        <strain evidence="4">JEL0379</strain>
    </source>
</reference>
<protein>
    <submittedName>
        <fullName evidence="4">Uncharacterized protein</fullName>
    </submittedName>
</protein>
<evidence type="ECO:0000256" key="2">
    <source>
        <dbReference type="ARBA" id="ARBA00023002"/>
    </source>
</evidence>
<dbReference type="GO" id="GO:0046872">
    <property type="term" value="F:metal ion binding"/>
    <property type="evidence" value="ECO:0007669"/>
    <property type="project" value="UniProtKB-KW"/>
</dbReference>
<gene>
    <name evidence="4" type="ORF">HDU87_007798</name>
</gene>
<keyword evidence="3" id="KW-0408">Iron</keyword>
<dbReference type="Gene3D" id="2.60.120.330">
    <property type="entry name" value="B-lactam Antibiotic, Isopenicillin N Synthase, Chain"/>
    <property type="match status" value="1"/>
</dbReference>
<name>A0AAD5TDX1_9FUNG</name>
<evidence type="ECO:0000256" key="3">
    <source>
        <dbReference type="ARBA" id="ARBA00023004"/>
    </source>
</evidence>
<evidence type="ECO:0000313" key="4">
    <source>
        <dbReference type="EMBL" id="KAJ3172796.1"/>
    </source>
</evidence>
<organism evidence="4 5">
    <name type="scientific">Geranomyces variabilis</name>
    <dbReference type="NCBI Taxonomy" id="109894"/>
    <lineage>
        <taxon>Eukaryota</taxon>
        <taxon>Fungi</taxon>
        <taxon>Fungi incertae sedis</taxon>
        <taxon>Chytridiomycota</taxon>
        <taxon>Chytridiomycota incertae sedis</taxon>
        <taxon>Chytridiomycetes</taxon>
        <taxon>Spizellomycetales</taxon>
        <taxon>Powellomycetaceae</taxon>
        <taxon>Geranomyces</taxon>
    </lineage>
</organism>
<dbReference type="PANTHER" id="PTHR10209:SF874">
    <property type="entry name" value="2-OXOGLUTARATE (2OG) AND FE(II)-DEPENDENT OXYGENASE SUPERFAMILY PROTEIN"/>
    <property type="match status" value="1"/>
</dbReference>
<keyword evidence="1" id="KW-0479">Metal-binding</keyword>
<accession>A0AAD5TDX1</accession>
<dbReference type="InterPro" id="IPR027443">
    <property type="entry name" value="IPNS-like_sf"/>
</dbReference>
<dbReference type="Proteomes" id="UP001212152">
    <property type="component" value="Unassembled WGS sequence"/>
</dbReference>
<dbReference type="SUPFAM" id="SSF51197">
    <property type="entry name" value="Clavaminate synthase-like"/>
    <property type="match status" value="1"/>
</dbReference>
<sequence>MTVTVQASTVVLPIIDLAPFFKDPSSPEALAECKKAADALEKYSALAVRDPRVSEGQSATFLDTMEDYFVQPTEAKLPDARPEFGYQVGVTPANTEKPRCGRDESCNAMVAEMEPQNRPLPYDGTDPKWRFFWRIGEAPKETQFARLNADPVVPAAFPQWESVMNTWGTLMHDAVSGLAEMLAVGYGLPRDTFVKMAQYGPHLLAPTGSDLEKYGKVGTVLAGFHTDLNFLTIHGKSRFPGLHIWTRSGTKMLAKVPDGCLLVQAGKQIEICTGGAVVAGFHEVVIVEDTLKAIERQQARQRPLWRISSTLFFHMASDTLLQPLGAFATPAALAAYPPILAGKQVQRELGFISLMDESTV</sequence>
<keyword evidence="5" id="KW-1185">Reference proteome</keyword>
<keyword evidence="2" id="KW-0560">Oxidoreductase</keyword>
<evidence type="ECO:0000256" key="1">
    <source>
        <dbReference type="ARBA" id="ARBA00022723"/>
    </source>
</evidence>